<dbReference type="RefSeq" id="WP_157740009.1">
    <property type="nucleotide sequence ID" value="NZ_LT594324.1"/>
</dbReference>
<name>A0A1A8ZZR6_9ACTN</name>
<evidence type="ECO:0008006" key="4">
    <source>
        <dbReference type="Google" id="ProtNLM"/>
    </source>
</evidence>
<sequence>MHLRRRLPAAIIGAALVTTGLAAPVQASADTVAPAGNCRLYPHTERDTTIGGPTKSGVAIRGAGPYPDCLIDGYVMLGTNLAYHCYVVTDFGSTWTWVRIPGTSIAGWVWDDNLVGYGSSVRC</sequence>
<feature type="signal peptide" evidence="1">
    <location>
        <begin position="1"/>
        <end position="29"/>
    </location>
</feature>
<protein>
    <recommendedName>
        <fullName evidence="4">SH3 domain-containing protein</fullName>
    </recommendedName>
</protein>
<organism evidence="2 3">
    <name type="scientific">Micromonospora narathiwatensis</name>
    <dbReference type="NCBI Taxonomy" id="299146"/>
    <lineage>
        <taxon>Bacteria</taxon>
        <taxon>Bacillati</taxon>
        <taxon>Actinomycetota</taxon>
        <taxon>Actinomycetes</taxon>
        <taxon>Micromonosporales</taxon>
        <taxon>Micromonosporaceae</taxon>
        <taxon>Micromonospora</taxon>
    </lineage>
</organism>
<dbReference type="OrthoDB" id="9815928at2"/>
<evidence type="ECO:0000256" key="1">
    <source>
        <dbReference type="SAM" id="SignalP"/>
    </source>
</evidence>
<evidence type="ECO:0000313" key="3">
    <source>
        <dbReference type="Proteomes" id="UP000198765"/>
    </source>
</evidence>
<feature type="chain" id="PRO_5008383098" description="SH3 domain-containing protein" evidence="1">
    <location>
        <begin position="30"/>
        <end position="123"/>
    </location>
</feature>
<evidence type="ECO:0000313" key="2">
    <source>
        <dbReference type="EMBL" id="SBT49385.1"/>
    </source>
</evidence>
<keyword evidence="1" id="KW-0732">Signal</keyword>
<proteinExistence type="predicted"/>
<dbReference type="AlphaFoldDB" id="A0A1A8ZZR6"/>
<reference evidence="2 3" key="1">
    <citation type="submission" date="2016-06" db="EMBL/GenBank/DDBJ databases">
        <authorList>
            <person name="Kjaerup R.B."/>
            <person name="Dalgaard T.S."/>
            <person name="Juul-Madsen H.R."/>
        </authorList>
    </citation>
    <scope>NUCLEOTIDE SEQUENCE [LARGE SCALE GENOMIC DNA]</scope>
    <source>
        <strain evidence="2 3">DSM 45248</strain>
    </source>
</reference>
<keyword evidence="3" id="KW-1185">Reference proteome</keyword>
<dbReference type="PATRIC" id="fig|299146.4.peg.3562"/>
<dbReference type="EMBL" id="LT594324">
    <property type="protein sequence ID" value="SBT49385.1"/>
    <property type="molecule type" value="Genomic_DNA"/>
</dbReference>
<dbReference type="Proteomes" id="UP000198765">
    <property type="component" value="Chromosome I"/>
</dbReference>
<gene>
    <name evidence="2" type="ORF">GA0070621_3437</name>
</gene>
<accession>A0A1A8ZZR6</accession>